<keyword evidence="3" id="KW-1185">Reference proteome</keyword>
<feature type="transmembrane region" description="Helical" evidence="1">
    <location>
        <begin position="215"/>
        <end position="236"/>
    </location>
</feature>
<evidence type="ECO:0008006" key="4">
    <source>
        <dbReference type="Google" id="ProtNLM"/>
    </source>
</evidence>
<sequence length="246" mass="26472">MKAWDIFSHSVRLVWRNRWDALRISGALYAAYAVVQVLFLGSFDAGPTAGGDMTDIDPSEASGMVVAILLQFAITLWIAVAWHRFVLLEEYPGGWLPRFHGGAILSYLWRSIVIGFAIALVIVLPATLVATIAPVLSVFAILAGLFFAIVFGFRLAPALPAAAMGTQVGFKEAWDATRGETGTAIALAFIGVFAAILIQMPIFVIAALSEGLGNIAFIVVNWFVTLVSASVLTTLYGHYVQGRPIE</sequence>
<name>A0A1N7JRB6_9RHOB</name>
<keyword evidence="1" id="KW-0812">Transmembrane</keyword>
<accession>A0A1N7JRB6</accession>
<dbReference type="Proteomes" id="UP000186684">
    <property type="component" value="Unassembled WGS sequence"/>
</dbReference>
<feature type="transmembrane region" description="Helical" evidence="1">
    <location>
        <begin position="107"/>
        <end position="133"/>
    </location>
</feature>
<feature type="transmembrane region" description="Helical" evidence="1">
    <location>
        <begin position="139"/>
        <end position="163"/>
    </location>
</feature>
<dbReference type="EMBL" id="FTOQ01000001">
    <property type="protein sequence ID" value="SIS51774.1"/>
    <property type="molecule type" value="Genomic_DNA"/>
</dbReference>
<evidence type="ECO:0000313" key="2">
    <source>
        <dbReference type="EMBL" id="SIS51774.1"/>
    </source>
</evidence>
<evidence type="ECO:0000256" key="1">
    <source>
        <dbReference type="SAM" id="Phobius"/>
    </source>
</evidence>
<feature type="transmembrane region" description="Helical" evidence="1">
    <location>
        <begin position="21"/>
        <end position="43"/>
    </location>
</feature>
<evidence type="ECO:0000313" key="3">
    <source>
        <dbReference type="Proteomes" id="UP000186684"/>
    </source>
</evidence>
<dbReference type="STRING" id="633194.SAMN05421759_101166"/>
<reference evidence="3" key="1">
    <citation type="submission" date="2017-01" db="EMBL/GenBank/DDBJ databases">
        <authorList>
            <person name="Varghese N."/>
            <person name="Submissions S."/>
        </authorList>
    </citation>
    <scope>NUCLEOTIDE SEQUENCE [LARGE SCALE GENOMIC DNA]</scope>
    <source>
        <strain evidence="3">DSM 29430</strain>
    </source>
</reference>
<dbReference type="RefSeq" id="WP_076444047.1">
    <property type="nucleotide sequence ID" value="NZ_FTOQ01000001.1"/>
</dbReference>
<keyword evidence="1" id="KW-0472">Membrane</keyword>
<protein>
    <recommendedName>
        <fullName evidence="4">Membrane domain of glycerophosphoryl diester phosphodiesterase</fullName>
    </recommendedName>
</protein>
<gene>
    <name evidence="2" type="ORF">SAMN05421759_101166</name>
</gene>
<proteinExistence type="predicted"/>
<organism evidence="2 3">
    <name type="scientific">Roseivivax lentus</name>
    <dbReference type="NCBI Taxonomy" id="633194"/>
    <lineage>
        <taxon>Bacteria</taxon>
        <taxon>Pseudomonadati</taxon>
        <taxon>Pseudomonadota</taxon>
        <taxon>Alphaproteobacteria</taxon>
        <taxon>Rhodobacterales</taxon>
        <taxon>Roseobacteraceae</taxon>
        <taxon>Roseivivax</taxon>
    </lineage>
</organism>
<dbReference type="OrthoDB" id="7704812at2"/>
<dbReference type="AlphaFoldDB" id="A0A1N7JRB6"/>
<feature type="transmembrane region" description="Helical" evidence="1">
    <location>
        <begin position="63"/>
        <end position="86"/>
    </location>
</feature>
<keyword evidence="1" id="KW-1133">Transmembrane helix</keyword>
<feature type="transmembrane region" description="Helical" evidence="1">
    <location>
        <begin position="184"/>
        <end position="209"/>
    </location>
</feature>